<dbReference type="AlphaFoldDB" id="A0A8I5ZSN3"/>
<evidence type="ECO:0000313" key="2">
    <source>
        <dbReference type="Proteomes" id="UP000002494"/>
    </source>
</evidence>
<dbReference type="GeneTree" id="ENSGT01000000215173"/>
<name>A0A8I5ZSN3_RAT</name>
<keyword evidence="2" id="KW-1185">Reference proteome</keyword>
<evidence type="ECO:0000313" key="1">
    <source>
        <dbReference type="Ensembl" id="ENSRNOP00000081372.1"/>
    </source>
</evidence>
<gene>
    <name evidence="3" type="primary">ENSRNOG00000068163</name>
</gene>
<evidence type="ECO:0000313" key="3">
    <source>
        <dbReference type="RGD" id="150345739"/>
    </source>
</evidence>
<reference evidence="1" key="3">
    <citation type="submission" date="2025-09" db="UniProtKB">
        <authorList>
            <consortium name="Ensembl"/>
        </authorList>
    </citation>
    <scope>IDENTIFICATION</scope>
    <source>
        <strain evidence="1">Brown Norway</strain>
    </source>
</reference>
<reference evidence="1" key="2">
    <citation type="submission" date="2025-08" db="UniProtKB">
        <authorList>
            <consortium name="Ensembl"/>
        </authorList>
    </citation>
    <scope>IDENTIFICATION</scope>
    <source>
        <strain evidence="1">Brown Norway</strain>
    </source>
</reference>
<dbReference type="Proteomes" id="UP000002494">
    <property type="component" value="Chromosome 20"/>
</dbReference>
<accession>A0A8I5ZSN3</accession>
<proteinExistence type="predicted"/>
<dbReference type="AGR" id="RGD:150345739"/>
<reference evidence="1" key="1">
    <citation type="submission" date="2024-01" db="EMBL/GenBank/DDBJ databases">
        <title>GRCr8: a new rat reference genome assembly contstructed from accurate long reads and long range scaffolding.</title>
        <authorList>
            <person name="Doris P.A."/>
            <person name="Kalbfleisch T."/>
            <person name="Li K."/>
            <person name="Howe K."/>
            <person name="Wood J."/>
        </authorList>
    </citation>
    <scope>NUCLEOTIDE SEQUENCE [LARGE SCALE GENOMIC DNA]</scope>
    <source>
        <strain evidence="1">Brown Norway</strain>
    </source>
</reference>
<sequence length="99" mass="10922">MSTPSHQRNLLGPLEFQRGHHPLFPTAWAILTDIKGCLQGLDVRGHSGHSVDAYFLHAPALNLLHTLAYNVRYLGPLSPAGEKEGYIGFEDSVKLSFLL</sequence>
<protein>
    <submittedName>
        <fullName evidence="1">Uncharacterized protein</fullName>
    </submittedName>
</protein>
<dbReference type="Ensembl" id="ENSRNOT00000094773.2">
    <property type="protein sequence ID" value="ENSRNOP00000081372.1"/>
    <property type="gene ID" value="ENSRNOG00000068163.2"/>
</dbReference>
<dbReference type="RGD" id="150345739">
    <property type="gene designation" value="ENSRNOG00000068163"/>
</dbReference>
<organism evidence="1 2">
    <name type="scientific">Rattus norvegicus</name>
    <name type="common">Rat</name>
    <dbReference type="NCBI Taxonomy" id="10116"/>
    <lineage>
        <taxon>Eukaryota</taxon>
        <taxon>Metazoa</taxon>
        <taxon>Chordata</taxon>
        <taxon>Craniata</taxon>
        <taxon>Vertebrata</taxon>
        <taxon>Euteleostomi</taxon>
        <taxon>Mammalia</taxon>
        <taxon>Eutheria</taxon>
        <taxon>Euarchontoglires</taxon>
        <taxon>Glires</taxon>
        <taxon>Rodentia</taxon>
        <taxon>Myomorpha</taxon>
        <taxon>Muroidea</taxon>
        <taxon>Muridae</taxon>
        <taxon>Murinae</taxon>
        <taxon>Rattus</taxon>
    </lineage>
</organism>
<dbReference type="OrthoDB" id="9632725at2759"/>